<comment type="similarity">
    <text evidence="2">Belongs to the auxin efflux carrier (TC 2.A.69) family.</text>
</comment>
<keyword evidence="6 8" id="KW-1133">Transmembrane helix</keyword>
<name>A0A7D6J396_9CYAN</name>
<dbReference type="RefSeq" id="WP_181495367.1">
    <property type="nucleotide sequence ID" value="NZ_CP032152.1"/>
</dbReference>
<dbReference type="EMBL" id="CP032152">
    <property type="protein sequence ID" value="QLL29594.1"/>
    <property type="molecule type" value="Genomic_DNA"/>
</dbReference>
<dbReference type="PANTHER" id="PTHR36838:SF1">
    <property type="entry name" value="SLR1864 PROTEIN"/>
    <property type="match status" value="1"/>
</dbReference>
<dbReference type="PANTHER" id="PTHR36838">
    <property type="entry name" value="AUXIN EFFLUX CARRIER FAMILY PROTEIN"/>
    <property type="match status" value="1"/>
</dbReference>
<dbReference type="InterPro" id="IPR038770">
    <property type="entry name" value="Na+/solute_symporter_sf"/>
</dbReference>
<evidence type="ECO:0000256" key="1">
    <source>
        <dbReference type="ARBA" id="ARBA00004651"/>
    </source>
</evidence>
<evidence type="ECO:0000256" key="3">
    <source>
        <dbReference type="ARBA" id="ARBA00022448"/>
    </source>
</evidence>
<evidence type="ECO:0000256" key="2">
    <source>
        <dbReference type="ARBA" id="ARBA00010145"/>
    </source>
</evidence>
<evidence type="ECO:0000313" key="10">
    <source>
        <dbReference type="Proteomes" id="UP000261812"/>
    </source>
</evidence>
<dbReference type="InterPro" id="IPR004776">
    <property type="entry name" value="Mem_transp_PIN-like"/>
</dbReference>
<keyword evidence="5 8" id="KW-0812">Transmembrane</keyword>
<dbReference type="Gene3D" id="1.20.1530.20">
    <property type="match status" value="1"/>
</dbReference>
<keyword evidence="3" id="KW-0813">Transport</keyword>
<feature type="transmembrane region" description="Helical" evidence="8">
    <location>
        <begin position="68"/>
        <end position="88"/>
    </location>
</feature>
<dbReference type="GO" id="GO:0005886">
    <property type="term" value="C:plasma membrane"/>
    <property type="evidence" value="ECO:0007669"/>
    <property type="project" value="UniProtKB-SubCell"/>
</dbReference>
<dbReference type="Proteomes" id="UP000261812">
    <property type="component" value="Chromosome"/>
</dbReference>
<dbReference type="AlphaFoldDB" id="A0A7D6J396"/>
<feature type="transmembrane region" description="Helical" evidence="8">
    <location>
        <begin position="295"/>
        <end position="316"/>
    </location>
</feature>
<comment type="subcellular location">
    <subcellularLocation>
        <location evidence="1">Cell membrane</location>
        <topology evidence="1">Multi-pass membrane protein</topology>
    </subcellularLocation>
</comment>
<feature type="transmembrane region" description="Helical" evidence="8">
    <location>
        <begin position="235"/>
        <end position="259"/>
    </location>
</feature>
<evidence type="ECO:0000256" key="5">
    <source>
        <dbReference type="ARBA" id="ARBA00022692"/>
    </source>
</evidence>
<keyword evidence="4" id="KW-1003">Cell membrane</keyword>
<keyword evidence="10" id="KW-1185">Reference proteome</keyword>
<dbReference type="Pfam" id="PF03547">
    <property type="entry name" value="Mem_trans"/>
    <property type="match status" value="1"/>
</dbReference>
<feature type="transmembrane region" description="Helical" evidence="8">
    <location>
        <begin position="14"/>
        <end position="32"/>
    </location>
</feature>
<reference evidence="10" key="1">
    <citation type="submission" date="2018-09" db="EMBL/GenBank/DDBJ databases">
        <title>Complete genome sequence of thermophilic cyanobacteria strain Thermosynechococcus elongatus PKUAC-SCTE542.</title>
        <authorList>
            <person name="Liang Y."/>
            <person name="Tang J."/>
            <person name="Daroch M."/>
        </authorList>
    </citation>
    <scope>NUCLEOTIDE SEQUENCE [LARGE SCALE GENOMIC DNA]</scope>
    <source>
        <strain evidence="10">E542</strain>
    </source>
</reference>
<dbReference type="GO" id="GO:0055085">
    <property type="term" value="P:transmembrane transport"/>
    <property type="evidence" value="ECO:0007669"/>
    <property type="project" value="InterPro"/>
</dbReference>
<proteinExistence type="inferred from homology"/>
<feature type="transmembrane region" description="Helical" evidence="8">
    <location>
        <begin position="44"/>
        <end position="62"/>
    </location>
</feature>
<feature type="transmembrane region" description="Helical" evidence="8">
    <location>
        <begin position="203"/>
        <end position="223"/>
    </location>
</feature>
<keyword evidence="7 8" id="KW-0472">Membrane</keyword>
<feature type="transmembrane region" description="Helical" evidence="8">
    <location>
        <begin position="172"/>
        <end position="191"/>
    </location>
</feature>
<evidence type="ECO:0000256" key="7">
    <source>
        <dbReference type="ARBA" id="ARBA00023136"/>
    </source>
</evidence>
<feature type="transmembrane region" description="Helical" evidence="8">
    <location>
        <begin position="100"/>
        <end position="122"/>
    </location>
</feature>
<protein>
    <submittedName>
        <fullName evidence="9">AEC family transporter</fullName>
    </submittedName>
</protein>
<feature type="transmembrane region" description="Helical" evidence="8">
    <location>
        <begin position="265"/>
        <end position="283"/>
    </location>
</feature>
<accession>A0A7D6J396</accession>
<organism evidence="9 10">
    <name type="scientific">Thermosynechococcus sichuanensis E542</name>
    <dbReference type="NCBI Taxonomy" id="2016101"/>
    <lineage>
        <taxon>Bacteria</taxon>
        <taxon>Bacillati</taxon>
        <taxon>Cyanobacteriota</taxon>
        <taxon>Cyanophyceae</taxon>
        <taxon>Acaryochloridales</taxon>
        <taxon>Thermosynechococcaceae</taxon>
        <taxon>Thermosynechococcus</taxon>
        <taxon>Thermosynechococcus sichuanensis</taxon>
    </lineage>
</organism>
<evidence type="ECO:0000313" key="9">
    <source>
        <dbReference type="EMBL" id="QLL29594.1"/>
    </source>
</evidence>
<dbReference type="KEGG" id="tsq:D3A95_13020"/>
<gene>
    <name evidence="9" type="ORF">D3A95_13020</name>
</gene>
<feature type="transmembrane region" description="Helical" evidence="8">
    <location>
        <begin position="128"/>
        <end position="151"/>
    </location>
</feature>
<evidence type="ECO:0000256" key="4">
    <source>
        <dbReference type="ARBA" id="ARBA00022475"/>
    </source>
</evidence>
<sequence length="317" mass="34602">MKILLTLLPTLTELYGLIFLCMGIGYGSSRFLPPTTGAWLAQGLFWVGTPLTAFSFIVTTTITGHSTLAPLVAWLGMGIGVSLAWLWLQQYPAPTRQQQGSFLLATMVGNTGFIGFPITWRLLGQDHFSWALFFDLMGTLLISYSAGIGVAASFGNYQRYAEGDRSISLAKLLWHIGRNPTLWCVGIGLLLRQHPLPAIAQQGLLTLAWFMVIAGLIYMGICLGEAPLKLQWQWIIPCLTIKMLLVPLLLGIGLTLIGVTGPPRLGMVLQAGMPPAFMTLILADVYHLDRAFTASLILTSLFALILLLPLWLVLFAG</sequence>
<evidence type="ECO:0000256" key="6">
    <source>
        <dbReference type="ARBA" id="ARBA00022989"/>
    </source>
</evidence>
<evidence type="ECO:0000256" key="8">
    <source>
        <dbReference type="SAM" id="Phobius"/>
    </source>
</evidence>